<evidence type="ECO:0000256" key="1">
    <source>
        <dbReference type="ARBA" id="ARBA00021292"/>
    </source>
</evidence>
<evidence type="ECO:0000313" key="6">
    <source>
        <dbReference type="EMBL" id="MBP2051450.1"/>
    </source>
</evidence>
<dbReference type="EMBL" id="CP016279">
    <property type="protein sequence ID" value="ANP50665.1"/>
    <property type="molecule type" value="Genomic_DNA"/>
</dbReference>
<dbReference type="OrthoDB" id="9765330at2"/>
<keyword evidence="2" id="KW-0328">Glycosyltransferase</keyword>
<dbReference type="CDD" id="cd03801">
    <property type="entry name" value="GT4_PimA-like"/>
    <property type="match status" value="1"/>
</dbReference>
<organism evidence="5 7">
    <name type="scientific">Streptomyces griseochromogenes</name>
    <dbReference type="NCBI Taxonomy" id="68214"/>
    <lineage>
        <taxon>Bacteria</taxon>
        <taxon>Bacillati</taxon>
        <taxon>Actinomycetota</taxon>
        <taxon>Actinomycetes</taxon>
        <taxon>Kitasatosporales</taxon>
        <taxon>Streptomycetaceae</taxon>
        <taxon>Streptomyces</taxon>
    </lineage>
</organism>
<reference evidence="6 8" key="2">
    <citation type="submission" date="2021-03" db="EMBL/GenBank/DDBJ databases">
        <title>Genomic Encyclopedia of Type Strains, Phase IV (KMG-IV): sequencing the most valuable type-strain genomes for metagenomic binning, comparative biology and taxonomic classification.</title>
        <authorList>
            <person name="Goeker M."/>
        </authorList>
    </citation>
    <scope>NUCLEOTIDE SEQUENCE [LARGE SCALE GENOMIC DNA]</scope>
    <source>
        <strain evidence="6 8">DSM 40499</strain>
    </source>
</reference>
<accession>A0A1B1AVU2</accession>
<proteinExistence type="predicted"/>
<name>A0A1B1AVU2_9ACTN</name>
<sequence length="405" mass="42158">MTDLALEKTGQAALAHVPAQRAASSASAAPFASENAGIVPMSLRTVHFVMPGGVDDPATPSGGNAYDRRVCLDLPGFGWQAVPHAVPGSWPRPAQADRDTLARTLRDLPDDTVVLLDGLVACGVPEIVVPEAERLRLAVLVHLPLGDETGLDPAVAADLDARERAVLRAVSAVVATSDWAVRRLISHHGLAPERVHVAAPGADIAPLAPGTDGVTQLLCVAAVTPRKGQHRLVEALAAVTDLPWRCVCVGGLTNDPEYVAHLRDLIRRHGLEDRLHLAGPQAGAALDAAYATADLMVLTSYAETYGMAVTEALARGIPVLATDVGGVPEAVGRAPDGGVPGILVPPEDPAALAAELRGWFGEPDVRRRLKAAARSRRAALGGWAATARSLAAVLGRLPETPRRAA</sequence>
<evidence type="ECO:0000313" key="7">
    <source>
        <dbReference type="Proteomes" id="UP000092659"/>
    </source>
</evidence>
<dbReference type="PANTHER" id="PTHR12526">
    <property type="entry name" value="GLYCOSYLTRANSFERASE"/>
    <property type="match status" value="1"/>
</dbReference>
<gene>
    <name evidence="5" type="ORF">AVL59_14460</name>
    <name evidence="6" type="ORF">J2Z21_004421</name>
</gene>
<dbReference type="Proteomes" id="UP000092659">
    <property type="component" value="Chromosome"/>
</dbReference>
<evidence type="ECO:0000259" key="4">
    <source>
        <dbReference type="Pfam" id="PF00534"/>
    </source>
</evidence>
<protein>
    <recommendedName>
        <fullName evidence="1">D-inositol 3-phosphate glycosyltransferase</fullName>
    </recommendedName>
</protein>
<keyword evidence="3 5" id="KW-0808">Transferase</keyword>
<keyword evidence="8" id="KW-1185">Reference proteome</keyword>
<evidence type="ECO:0000313" key="5">
    <source>
        <dbReference type="EMBL" id="ANP50665.1"/>
    </source>
</evidence>
<dbReference type="Gene3D" id="3.40.50.2000">
    <property type="entry name" value="Glycogen Phosphorylase B"/>
    <property type="match status" value="2"/>
</dbReference>
<evidence type="ECO:0000256" key="2">
    <source>
        <dbReference type="ARBA" id="ARBA00022676"/>
    </source>
</evidence>
<dbReference type="RefSeq" id="WP_067303786.1">
    <property type="nucleotide sequence ID" value="NZ_CP016279.1"/>
</dbReference>
<reference evidence="5 7" key="1">
    <citation type="submission" date="2016-06" db="EMBL/GenBank/DDBJ databases">
        <title>Complete genome sequence of Streptomyces griseochromogenes ATCC 14511, the Blasticidin S producer.</title>
        <authorList>
            <person name="Wu L."/>
        </authorList>
    </citation>
    <scope>NUCLEOTIDE SEQUENCE [LARGE SCALE GENOMIC DNA]</scope>
    <source>
        <strain evidence="5 7">ATCC 14511</strain>
    </source>
</reference>
<evidence type="ECO:0000313" key="8">
    <source>
        <dbReference type="Proteomes" id="UP001519309"/>
    </source>
</evidence>
<dbReference type="GO" id="GO:0016757">
    <property type="term" value="F:glycosyltransferase activity"/>
    <property type="evidence" value="ECO:0007669"/>
    <property type="project" value="UniProtKB-KW"/>
</dbReference>
<dbReference type="STRING" id="68214.AVL59_14460"/>
<dbReference type="AlphaFoldDB" id="A0A1B1AVU2"/>
<dbReference type="InterPro" id="IPR001296">
    <property type="entry name" value="Glyco_trans_1"/>
</dbReference>
<dbReference type="Proteomes" id="UP001519309">
    <property type="component" value="Unassembled WGS sequence"/>
</dbReference>
<dbReference type="KEGG" id="sgs:AVL59_14460"/>
<feature type="domain" description="Glycosyl transferase family 1" evidence="4">
    <location>
        <begin position="216"/>
        <end position="375"/>
    </location>
</feature>
<dbReference type="PANTHER" id="PTHR12526:SF510">
    <property type="entry name" value="D-INOSITOL 3-PHOSPHATE GLYCOSYLTRANSFERASE"/>
    <property type="match status" value="1"/>
</dbReference>
<dbReference type="EMBL" id="JAGGLP010000008">
    <property type="protein sequence ID" value="MBP2051450.1"/>
    <property type="molecule type" value="Genomic_DNA"/>
</dbReference>
<evidence type="ECO:0000256" key="3">
    <source>
        <dbReference type="ARBA" id="ARBA00022679"/>
    </source>
</evidence>
<dbReference type="SUPFAM" id="SSF53756">
    <property type="entry name" value="UDP-Glycosyltransferase/glycogen phosphorylase"/>
    <property type="match status" value="1"/>
</dbReference>
<dbReference type="Pfam" id="PF00534">
    <property type="entry name" value="Glycos_transf_1"/>
    <property type="match status" value="1"/>
</dbReference>